<dbReference type="VEuPathDB" id="AmoebaDB:EHI8A_084070"/>
<comment type="caution">
    <text evidence="2">The sequence shown here is derived from an EMBL/GenBank/DDBJ whole genome shotgun (WGS) entry which is preliminary data.</text>
</comment>
<reference evidence="2 3" key="1">
    <citation type="submission" date="2016-05" db="EMBL/GenBank/DDBJ databases">
        <title>First whole genome sequencing of Entamoeba histolytica HM1:IMSS-clone-6.</title>
        <authorList>
            <person name="Mukherjee Avik.K."/>
            <person name="Izumyama S."/>
            <person name="Nakada-Tsukui K."/>
            <person name="Nozaki T."/>
        </authorList>
    </citation>
    <scope>NUCLEOTIDE SEQUENCE [LARGE SCALE GENOMIC DNA]</scope>
    <source>
        <strain evidence="2 3">HM1:IMSS clone 6</strain>
    </source>
</reference>
<gene>
    <name evidence="2" type="ORF">CL6EHI_011070</name>
</gene>
<dbReference type="InterPro" id="IPR008936">
    <property type="entry name" value="Rho_GTPase_activation_prot"/>
</dbReference>
<dbReference type="Gene3D" id="1.10.555.10">
    <property type="entry name" value="Rho GTPase activation protein"/>
    <property type="match status" value="1"/>
</dbReference>
<dbReference type="OMA" id="QYMINIS"/>
<accession>A0A5K1U7R4</accession>
<dbReference type="VEuPathDB" id="AmoebaDB:KM1_152610"/>
<dbReference type="GO" id="GO:0005096">
    <property type="term" value="F:GTPase activator activity"/>
    <property type="evidence" value="ECO:0007669"/>
    <property type="project" value="TreeGrafter"/>
</dbReference>
<dbReference type="PANTHER" id="PTHR23179">
    <property type="entry name" value="T-CELL ACTIVATION RHO GTPASE ACTIVATING PROTEIN-RELATED"/>
    <property type="match status" value="1"/>
</dbReference>
<dbReference type="SUPFAM" id="SSF48350">
    <property type="entry name" value="GTPase activation domain, GAP"/>
    <property type="match status" value="1"/>
</dbReference>
<dbReference type="GO" id="GO:0007165">
    <property type="term" value="P:signal transduction"/>
    <property type="evidence" value="ECO:0007669"/>
    <property type="project" value="InterPro"/>
</dbReference>
<dbReference type="PANTHER" id="PTHR23179:SF3">
    <property type="entry name" value="RHO GTPASE-ACTIVATING PROTEIN 20"/>
    <property type="match status" value="1"/>
</dbReference>
<dbReference type="Pfam" id="PF00620">
    <property type="entry name" value="RhoGAP"/>
    <property type="match status" value="1"/>
</dbReference>
<name>A0A5K1U7R4_ENTHI</name>
<dbReference type="Proteomes" id="UP000078387">
    <property type="component" value="Unassembled WGS sequence"/>
</dbReference>
<dbReference type="SMART" id="SM00324">
    <property type="entry name" value="RhoGAP"/>
    <property type="match status" value="1"/>
</dbReference>
<dbReference type="VEuPathDB" id="AmoebaDB:EHI_011070"/>
<dbReference type="InterPro" id="IPR000198">
    <property type="entry name" value="RhoGAP_dom"/>
</dbReference>
<evidence type="ECO:0000313" key="2">
    <source>
        <dbReference type="EMBL" id="GAT99263.1"/>
    </source>
</evidence>
<protein>
    <submittedName>
        <fullName evidence="2">Rhogap domain containing protein</fullName>
    </submittedName>
</protein>
<dbReference type="EMBL" id="BDEQ01000001">
    <property type="protein sequence ID" value="GAT99263.1"/>
    <property type="molecule type" value="Genomic_DNA"/>
</dbReference>
<dbReference type="VEuPathDB" id="AmoebaDB:EHI7A_082900"/>
<feature type="domain" description="Rho-GAP" evidence="1">
    <location>
        <begin position="177"/>
        <end position="365"/>
    </location>
</feature>
<dbReference type="PROSITE" id="PS50238">
    <property type="entry name" value="RHOGAP"/>
    <property type="match status" value="1"/>
</dbReference>
<dbReference type="AlphaFoldDB" id="A0A5K1U7R4"/>
<dbReference type="CDD" id="cd00159">
    <property type="entry name" value="RhoGAP"/>
    <property type="match status" value="1"/>
</dbReference>
<organism evidence="2 3">
    <name type="scientific">Entamoeba histolytica</name>
    <dbReference type="NCBI Taxonomy" id="5759"/>
    <lineage>
        <taxon>Eukaryota</taxon>
        <taxon>Amoebozoa</taxon>
        <taxon>Evosea</taxon>
        <taxon>Archamoebae</taxon>
        <taxon>Mastigamoebida</taxon>
        <taxon>Entamoebidae</taxon>
        <taxon>Entamoeba</taxon>
    </lineage>
</organism>
<proteinExistence type="predicted"/>
<dbReference type="FunFam" id="1.10.555.10:FF:000068">
    <property type="entry name" value="RhoGAP domain containing protein"/>
    <property type="match status" value="1"/>
</dbReference>
<sequence>MNDLKQIAHKTCLERYSKNYVHYMKNISEKAKQVSDELIELIPIINEFQKSIEEMKTEVNQSASQMSLFHELLIISSTNKSFIEILKTYENGIINLSSSLVQQNNWGETLSFVDDIKMQQTQMISNIISFQSFAKYIINTVNVRMEMNNYSSILQEEDCAQLQSAVTSLVNERKNLLNINYNFNTSSIIEKDEIPLPILKAMYSLYFSRRSLEGVFRISTDVNVIDNYMDFIGIIDTQTITNVDIANVIRKFFNTLNFPIWPKELLPSLLNCTKENENNSSIWIDNVRQLGSQIPKFNSLLLKHLLALCGKIAQTSSSKMDEYNLAVCIAISTLVEKDDVQTAAKEIKTLIKAFEMMIKNRSLIFPDVYDCFRKSVNKILSPPIYRDIFSNKRQSVYFTRYKPKQKQGKTFNIGSYANKLLDQS</sequence>
<evidence type="ECO:0000313" key="3">
    <source>
        <dbReference type="Proteomes" id="UP000078387"/>
    </source>
</evidence>
<evidence type="ECO:0000259" key="1">
    <source>
        <dbReference type="PROSITE" id="PS50238"/>
    </source>
</evidence>
<dbReference type="VEuPathDB" id="AmoebaDB:EHI5A_123890"/>